<accession>S8BTN5</accession>
<gene>
    <name evidence="1" type="ORF">H072_7576</name>
</gene>
<dbReference type="EMBL" id="AQGS01000538">
    <property type="protein sequence ID" value="EPS38622.1"/>
    <property type="molecule type" value="Genomic_DNA"/>
</dbReference>
<sequence>MTADYADGANIIDVQSAAVFKKILQENPHVNVIFYTGDWEQSYKDAFSYQYRCYSILYPRMKFCRVRKDCFEVTDNILLKFGFHPEEHIETTGAWGIKEGRKDSETGNNRMYSPIRPQIHEFSLCAGSSGGHGQECLATPSSHRHTDLYTSAFAMSSQWSISLQTSLVSRRL</sequence>
<dbReference type="AlphaFoldDB" id="S8BTN5"/>
<keyword evidence="2" id="KW-1185">Reference proteome</keyword>
<name>S8BTN5_DACHA</name>
<dbReference type="Proteomes" id="UP000015100">
    <property type="component" value="Unassembled WGS sequence"/>
</dbReference>
<protein>
    <submittedName>
        <fullName evidence="1">Uncharacterized protein</fullName>
    </submittedName>
</protein>
<dbReference type="OrthoDB" id="5279436at2759"/>
<reference evidence="2" key="2">
    <citation type="submission" date="2013-04" db="EMBL/GenBank/DDBJ databases">
        <title>Genomic mechanisms accounting for the adaptation to parasitism in nematode-trapping fungi.</title>
        <authorList>
            <person name="Ahren D.G."/>
        </authorList>
    </citation>
    <scope>NUCLEOTIDE SEQUENCE [LARGE SCALE GENOMIC DNA]</scope>
    <source>
        <strain evidence="2">CBS 200.50</strain>
    </source>
</reference>
<dbReference type="HOGENOM" id="CLU_1555203_0_0_1"/>
<evidence type="ECO:0000313" key="2">
    <source>
        <dbReference type="Proteomes" id="UP000015100"/>
    </source>
</evidence>
<proteinExistence type="predicted"/>
<reference evidence="1 2" key="1">
    <citation type="journal article" date="2013" name="PLoS Genet.">
        <title>Genomic mechanisms accounting for the adaptation to parasitism in nematode-trapping fungi.</title>
        <authorList>
            <person name="Meerupati T."/>
            <person name="Andersson K.M."/>
            <person name="Friman E."/>
            <person name="Kumar D."/>
            <person name="Tunlid A."/>
            <person name="Ahren D."/>
        </authorList>
    </citation>
    <scope>NUCLEOTIDE SEQUENCE [LARGE SCALE GENOMIC DNA]</scope>
    <source>
        <strain evidence="1 2">CBS 200.50</strain>
    </source>
</reference>
<evidence type="ECO:0000313" key="1">
    <source>
        <dbReference type="EMBL" id="EPS38622.1"/>
    </source>
</evidence>
<comment type="caution">
    <text evidence="1">The sequence shown here is derived from an EMBL/GenBank/DDBJ whole genome shotgun (WGS) entry which is preliminary data.</text>
</comment>
<organism evidence="1 2">
    <name type="scientific">Dactylellina haptotyla (strain CBS 200.50)</name>
    <name type="common">Nematode-trapping fungus</name>
    <name type="synonym">Monacrosporium haptotylum</name>
    <dbReference type="NCBI Taxonomy" id="1284197"/>
    <lineage>
        <taxon>Eukaryota</taxon>
        <taxon>Fungi</taxon>
        <taxon>Dikarya</taxon>
        <taxon>Ascomycota</taxon>
        <taxon>Pezizomycotina</taxon>
        <taxon>Orbiliomycetes</taxon>
        <taxon>Orbiliales</taxon>
        <taxon>Orbiliaceae</taxon>
        <taxon>Dactylellina</taxon>
    </lineage>
</organism>